<dbReference type="Proteomes" id="UP001596111">
    <property type="component" value="Unassembled WGS sequence"/>
</dbReference>
<dbReference type="RefSeq" id="WP_377329403.1">
    <property type="nucleotide sequence ID" value="NZ_JBHSNG010000026.1"/>
</dbReference>
<dbReference type="NCBIfam" id="TIGR03347">
    <property type="entry name" value="VI_chp_1"/>
    <property type="match status" value="1"/>
</dbReference>
<dbReference type="Pfam" id="PF06996">
    <property type="entry name" value="T6SS_TssG"/>
    <property type="match status" value="1"/>
</dbReference>
<protein>
    <submittedName>
        <fullName evidence="1">Type VI secretion system baseplate subunit TssG</fullName>
    </submittedName>
</protein>
<comment type="caution">
    <text evidence="1">The sequence shown here is derived from an EMBL/GenBank/DDBJ whole genome shotgun (WGS) entry which is preliminary data.</text>
</comment>
<accession>A0ABW0T137</accession>
<evidence type="ECO:0000313" key="1">
    <source>
        <dbReference type="EMBL" id="MFC5582888.1"/>
    </source>
</evidence>
<keyword evidence="2" id="KW-1185">Reference proteome</keyword>
<dbReference type="EMBL" id="JBHSNG010000026">
    <property type="protein sequence ID" value="MFC5582888.1"/>
    <property type="molecule type" value="Genomic_DNA"/>
</dbReference>
<dbReference type="PANTHER" id="PTHR35564:SF4">
    <property type="entry name" value="CYTOPLASMIC PROTEIN"/>
    <property type="match status" value="1"/>
</dbReference>
<evidence type="ECO:0000313" key="2">
    <source>
        <dbReference type="Proteomes" id="UP001596111"/>
    </source>
</evidence>
<reference evidence="2" key="1">
    <citation type="journal article" date="2019" name="Int. J. Syst. Evol. Microbiol.">
        <title>The Global Catalogue of Microorganisms (GCM) 10K type strain sequencing project: providing services to taxonomists for standard genome sequencing and annotation.</title>
        <authorList>
            <consortium name="The Broad Institute Genomics Platform"/>
            <consortium name="The Broad Institute Genome Sequencing Center for Infectious Disease"/>
            <person name="Wu L."/>
            <person name="Ma J."/>
        </authorList>
    </citation>
    <scope>NUCLEOTIDE SEQUENCE [LARGE SCALE GENOMIC DNA]</scope>
    <source>
        <strain evidence="2">CGMCC 1.13587</strain>
    </source>
</reference>
<gene>
    <name evidence="1" type="primary">tssG</name>
    <name evidence="1" type="ORF">ACFPPB_17370</name>
</gene>
<name>A0ABW0T137_9GAMM</name>
<proteinExistence type="predicted"/>
<sequence length="340" mass="38442">MARATRQAPDPVALESALHEHPESFEFFDAIRRIECAYPDRPRMGESTKPVEDPVRLCQTPSLAFAPRMVDRFEKSHEGRPPRMHGLFFGLFGPNAALPLHLTEYALDRRINARDDTFTAFADIFHHRMMGLFYRAWADAQPTVQYDRPEQDRFGLYVGALVGLATPHLGDRDAMPDRFKRFFAGRLLQQARNAEGLATLLQDFFRVTVRVIEFVGEWMRLPEPSYLRLGASSEVASLGLTAVTGQYVWGTQQRFRLRLGPLTGAEFNHFLPGGEALQQLAAAVKGYVGEEKSWDVQLVLKRQEVPALQLGRTGRMGLTSWLGRLQQSTDADHVVLKPVH</sequence>
<dbReference type="InterPro" id="IPR010732">
    <property type="entry name" value="T6SS_TssG-like"/>
</dbReference>
<dbReference type="PANTHER" id="PTHR35564">
    <property type="match status" value="1"/>
</dbReference>
<organism evidence="1 2">
    <name type="scientific">Rhodanobacter terrae</name>
    <dbReference type="NCBI Taxonomy" id="418647"/>
    <lineage>
        <taxon>Bacteria</taxon>
        <taxon>Pseudomonadati</taxon>
        <taxon>Pseudomonadota</taxon>
        <taxon>Gammaproteobacteria</taxon>
        <taxon>Lysobacterales</taxon>
        <taxon>Rhodanobacteraceae</taxon>
        <taxon>Rhodanobacter</taxon>
    </lineage>
</organism>